<protein>
    <submittedName>
        <fullName evidence="2">Uncharacterized protein</fullName>
    </submittedName>
</protein>
<name>A0A076GDA2_9CAUD</name>
<feature type="coiled-coil region" evidence="1">
    <location>
        <begin position="46"/>
        <end position="73"/>
    </location>
</feature>
<keyword evidence="3" id="KW-1185">Reference proteome</keyword>
<sequence>MSTQPLKWALEKQKRRMVIEKVQRFAKKDDLDGVFRLLLSDVLDTLQESDERIDQLKTMRRNYIRRINRARQSEENLKECVKTLQHYANPEFYKHFDDIKDIETDAIHAIDLDQGEYAQTTLKKVGKFNEKI</sequence>
<accession>A0A076GDA2</accession>
<evidence type="ECO:0000313" key="3">
    <source>
        <dbReference type="Proteomes" id="UP000028664"/>
    </source>
</evidence>
<evidence type="ECO:0000256" key="1">
    <source>
        <dbReference type="SAM" id="Coils"/>
    </source>
</evidence>
<reference evidence="2 3" key="1">
    <citation type="submission" date="2014-06" db="EMBL/GenBank/DDBJ databases">
        <title>Bioinformatic genomic analysis of Bacillus phage Bobb.</title>
        <authorList>
            <person name="Lewis H.M.N."/>
            <person name="Temple L."/>
            <person name="Barth R.N."/>
            <person name="Bowles K.M."/>
            <person name="Churchin D.I."/>
            <person name="Scott-Croshaw C."/>
            <person name="Glasgow G.H."/>
            <person name="Gloe M.W."/>
            <person name="McGough T.M."/>
            <person name="Nutbrown S.A."/>
            <person name="Romulus S.R."/>
            <person name="Sanders K.A.M."/>
            <person name="Diachok C.R."/>
            <person name="Serigano J.P."/>
            <person name="Shin D."/>
            <person name="Suresh M.H."/>
            <person name="Conner A.R.N."/>
            <person name="Korba R.M."/>
            <person name="Livermore R.J."/>
            <person name="Rohlf M.B."/>
            <person name="Utterback S.D."/>
            <person name="Wilson V.E."/>
        </authorList>
    </citation>
    <scope>NUCLEOTIDE SEQUENCE [LARGE SCALE GENOMIC DNA]</scope>
</reference>
<proteinExistence type="predicted"/>
<dbReference type="KEGG" id="vg:20283371"/>
<dbReference type="GeneID" id="20283371"/>
<dbReference type="EMBL" id="KM051843">
    <property type="protein sequence ID" value="AII27985.1"/>
    <property type="molecule type" value="Genomic_DNA"/>
</dbReference>
<dbReference type="Proteomes" id="UP000028664">
    <property type="component" value="Segment"/>
</dbReference>
<dbReference type="RefSeq" id="YP_009056353.1">
    <property type="nucleotide sequence ID" value="NC_024792.1"/>
</dbReference>
<organism evidence="2 3">
    <name type="scientific">Bacillus phage Bobb</name>
    <dbReference type="NCBI Taxonomy" id="1527469"/>
    <lineage>
        <taxon>Viruses</taxon>
        <taxon>Duplodnaviria</taxon>
        <taxon>Heunggongvirae</taxon>
        <taxon>Uroviricota</taxon>
        <taxon>Caudoviricetes</taxon>
        <taxon>Herelleviridae</taxon>
        <taxon>Bastillevirinae</taxon>
        <taxon>Agatevirus</taxon>
        <taxon>Agatevirus bobb</taxon>
    </lineage>
</organism>
<keyword evidence="1" id="KW-0175">Coiled coil</keyword>
<evidence type="ECO:0000313" key="2">
    <source>
        <dbReference type="EMBL" id="AII27985.1"/>
    </source>
</evidence>